<evidence type="ECO:0000313" key="3">
    <source>
        <dbReference type="EMBL" id="SEA35095.1"/>
    </source>
</evidence>
<organism evidence="3 4">
    <name type="scientific">Eubacterium aggregans</name>
    <dbReference type="NCBI Taxonomy" id="81409"/>
    <lineage>
        <taxon>Bacteria</taxon>
        <taxon>Bacillati</taxon>
        <taxon>Bacillota</taxon>
        <taxon>Clostridia</taxon>
        <taxon>Eubacteriales</taxon>
        <taxon>Eubacteriaceae</taxon>
        <taxon>Eubacterium</taxon>
    </lineage>
</organism>
<reference evidence="3 4" key="1">
    <citation type="submission" date="2016-10" db="EMBL/GenBank/DDBJ databases">
        <authorList>
            <person name="de Groot N.N."/>
        </authorList>
    </citation>
    <scope>NUCLEOTIDE SEQUENCE [LARGE SCALE GENOMIC DNA]</scope>
    <source>
        <strain evidence="3 4">SR12</strain>
    </source>
</reference>
<evidence type="ECO:0000313" key="4">
    <source>
        <dbReference type="Proteomes" id="UP000199394"/>
    </source>
</evidence>
<dbReference type="OrthoDB" id="1778242at2"/>
<sequence length="300" mass="32144">MTAIPPEKKTKTDVKAEQAARKKQEQAKKAATQRQAQAKKQALAAQKKVEKPPKKPLKAMINEKFPSLNYEFTKREKTLLYILGMFLMVMAIFFLVLMPGLNRYQDLSAQKDERQQTKEKMALSISTLAANQTALDNTRVALSTKKESFAQQMNNAQLDSFVTSFVVNNGLTPQSLSIDSLSASPLTPYSPGGTGESNTNSSSSGDISSSSTTTSTTGDSSTTSVATSSASGVVIGTVTVGFKGGADGLMSLMSNANARTDIQVMASDYTVAQQTGSVTLNVYMSYESGQLQAVKQTQAQ</sequence>
<gene>
    <name evidence="3" type="ORF">SAMN04515656_10867</name>
</gene>
<evidence type="ECO:0000256" key="2">
    <source>
        <dbReference type="SAM" id="Phobius"/>
    </source>
</evidence>
<proteinExistence type="predicted"/>
<accession>A0A1H4AGK6</accession>
<feature type="region of interest" description="Disordered" evidence="1">
    <location>
        <begin position="1"/>
        <end position="56"/>
    </location>
</feature>
<dbReference type="AlphaFoldDB" id="A0A1H4AGK6"/>
<feature type="region of interest" description="Disordered" evidence="1">
    <location>
        <begin position="187"/>
        <end position="226"/>
    </location>
</feature>
<dbReference type="Proteomes" id="UP000199394">
    <property type="component" value="Unassembled WGS sequence"/>
</dbReference>
<name>A0A1H4AGK6_9FIRM</name>
<dbReference type="RefSeq" id="WP_090306469.1">
    <property type="nucleotide sequence ID" value="NZ_FNRK01000008.1"/>
</dbReference>
<feature type="compositionally biased region" description="Low complexity" evidence="1">
    <location>
        <begin position="29"/>
        <end position="46"/>
    </location>
</feature>
<dbReference type="STRING" id="81409.SAMN04515656_10867"/>
<keyword evidence="2" id="KW-0472">Membrane</keyword>
<feature type="compositionally biased region" description="Basic and acidic residues" evidence="1">
    <location>
        <begin position="1"/>
        <end position="28"/>
    </location>
</feature>
<keyword evidence="2" id="KW-0812">Transmembrane</keyword>
<protein>
    <submittedName>
        <fullName evidence="3">Type II secretion system (T2SS), protein M</fullName>
    </submittedName>
</protein>
<keyword evidence="2" id="KW-1133">Transmembrane helix</keyword>
<evidence type="ECO:0000256" key="1">
    <source>
        <dbReference type="SAM" id="MobiDB-lite"/>
    </source>
</evidence>
<keyword evidence="4" id="KW-1185">Reference proteome</keyword>
<feature type="compositionally biased region" description="Low complexity" evidence="1">
    <location>
        <begin position="196"/>
        <end position="226"/>
    </location>
</feature>
<dbReference type="EMBL" id="FNRK01000008">
    <property type="protein sequence ID" value="SEA35095.1"/>
    <property type="molecule type" value="Genomic_DNA"/>
</dbReference>
<feature type="transmembrane region" description="Helical" evidence="2">
    <location>
        <begin position="79"/>
        <end position="101"/>
    </location>
</feature>